<keyword evidence="2" id="KW-1185">Reference proteome</keyword>
<accession>A0ABV1EVW4</accession>
<reference evidence="1 2" key="1">
    <citation type="submission" date="2024-03" db="EMBL/GenBank/DDBJ databases">
        <title>Human intestinal bacterial collection.</title>
        <authorList>
            <person name="Pauvert C."/>
            <person name="Hitch T.C.A."/>
            <person name="Clavel T."/>
        </authorList>
    </citation>
    <scope>NUCLEOTIDE SEQUENCE [LARGE SCALE GENOMIC DNA]</scope>
    <source>
        <strain evidence="1 2">CLA-SR-H024</strain>
    </source>
</reference>
<dbReference type="Proteomes" id="UP001465426">
    <property type="component" value="Unassembled WGS sequence"/>
</dbReference>
<gene>
    <name evidence="1" type="ORF">WMO63_06015</name>
</gene>
<evidence type="ECO:0000313" key="2">
    <source>
        <dbReference type="Proteomes" id="UP001465426"/>
    </source>
</evidence>
<evidence type="ECO:0000313" key="1">
    <source>
        <dbReference type="EMBL" id="MEQ2465226.1"/>
    </source>
</evidence>
<comment type="caution">
    <text evidence="1">The sequence shown here is derived from an EMBL/GenBank/DDBJ whole genome shotgun (WGS) entry which is preliminary data.</text>
</comment>
<dbReference type="RefSeq" id="WP_155986756.1">
    <property type="nucleotide sequence ID" value="NZ_JBBMFN010000009.1"/>
</dbReference>
<sequence length="54" mass="6077">MAEKKQVTVNEQIVMGNLAQQLANLQVTLAMKDAYIQDLEGQLNELKQTKDTTK</sequence>
<name>A0ABV1EVW4_9BACI</name>
<evidence type="ECO:0008006" key="3">
    <source>
        <dbReference type="Google" id="ProtNLM"/>
    </source>
</evidence>
<dbReference type="EMBL" id="JBBMFN010000009">
    <property type="protein sequence ID" value="MEQ2465226.1"/>
    <property type="molecule type" value="Genomic_DNA"/>
</dbReference>
<protein>
    <recommendedName>
        <fullName evidence="3">Phage protein</fullName>
    </recommendedName>
</protein>
<organism evidence="1 2">
    <name type="scientific">Niallia hominis</name>
    <dbReference type="NCBI Taxonomy" id="3133173"/>
    <lineage>
        <taxon>Bacteria</taxon>
        <taxon>Bacillati</taxon>
        <taxon>Bacillota</taxon>
        <taxon>Bacilli</taxon>
        <taxon>Bacillales</taxon>
        <taxon>Bacillaceae</taxon>
        <taxon>Niallia</taxon>
    </lineage>
</organism>
<proteinExistence type="predicted"/>